<feature type="transmembrane region" description="Helical" evidence="1">
    <location>
        <begin position="53"/>
        <end position="70"/>
    </location>
</feature>
<dbReference type="EMBL" id="ML738419">
    <property type="protein sequence ID" value="KAE8307076.1"/>
    <property type="molecule type" value="Genomic_DNA"/>
</dbReference>
<dbReference type="AlphaFoldDB" id="A0A5N6VFZ4"/>
<accession>A0A5N6VFZ4</accession>
<keyword evidence="3" id="KW-1185">Reference proteome</keyword>
<reference evidence="3" key="1">
    <citation type="submission" date="2019-04" db="EMBL/GenBank/DDBJ databases">
        <title>Friends and foes A comparative genomics studyof 23 Aspergillus species from section Flavi.</title>
        <authorList>
            <consortium name="DOE Joint Genome Institute"/>
            <person name="Kjaerbolling I."/>
            <person name="Vesth T."/>
            <person name="Frisvad J.C."/>
            <person name="Nybo J.L."/>
            <person name="Theobald S."/>
            <person name="Kildgaard S."/>
            <person name="Isbrandt T."/>
            <person name="Kuo A."/>
            <person name="Sato A."/>
            <person name="Lyhne E.K."/>
            <person name="Kogle M.E."/>
            <person name="Wiebenga A."/>
            <person name="Kun R.S."/>
            <person name="Lubbers R.J."/>
            <person name="Makela M.R."/>
            <person name="Barry K."/>
            <person name="Chovatia M."/>
            <person name="Clum A."/>
            <person name="Daum C."/>
            <person name="Haridas S."/>
            <person name="He G."/>
            <person name="LaButti K."/>
            <person name="Lipzen A."/>
            <person name="Mondo S."/>
            <person name="Riley R."/>
            <person name="Salamov A."/>
            <person name="Simmons B.A."/>
            <person name="Magnuson J.K."/>
            <person name="Henrissat B."/>
            <person name="Mortensen U.H."/>
            <person name="Larsen T.O."/>
            <person name="Devries R.P."/>
            <person name="Grigoriev I.V."/>
            <person name="Machida M."/>
            <person name="Baker S.E."/>
            <person name="Andersen M.R."/>
        </authorList>
    </citation>
    <scope>NUCLEOTIDE SEQUENCE [LARGE SCALE GENOMIC DNA]</scope>
    <source>
        <strain evidence="3">CBS 130015</strain>
    </source>
</reference>
<organism evidence="2 3">
    <name type="scientific">Aspergillus transmontanensis</name>
    <dbReference type="NCBI Taxonomy" id="1034304"/>
    <lineage>
        <taxon>Eukaryota</taxon>
        <taxon>Fungi</taxon>
        <taxon>Dikarya</taxon>
        <taxon>Ascomycota</taxon>
        <taxon>Pezizomycotina</taxon>
        <taxon>Eurotiomycetes</taxon>
        <taxon>Eurotiomycetidae</taxon>
        <taxon>Eurotiales</taxon>
        <taxon>Aspergillaceae</taxon>
        <taxon>Aspergillus</taxon>
        <taxon>Aspergillus subgen. Circumdati</taxon>
    </lineage>
</organism>
<keyword evidence="1" id="KW-0812">Transmembrane</keyword>
<evidence type="ECO:0000313" key="3">
    <source>
        <dbReference type="Proteomes" id="UP000325433"/>
    </source>
</evidence>
<protein>
    <submittedName>
        <fullName evidence="2">Uncharacterized protein</fullName>
    </submittedName>
</protein>
<dbReference type="Proteomes" id="UP000325433">
    <property type="component" value="Unassembled WGS sequence"/>
</dbReference>
<keyword evidence="1" id="KW-1133">Transmembrane helix</keyword>
<proteinExistence type="predicted"/>
<keyword evidence="1" id="KW-0472">Membrane</keyword>
<name>A0A5N6VFZ4_9EURO</name>
<evidence type="ECO:0000313" key="2">
    <source>
        <dbReference type="EMBL" id="KAE8307076.1"/>
    </source>
</evidence>
<gene>
    <name evidence="2" type="ORF">BDV41DRAFT_556082</name>
</gene>
<sequence>MVQNRVMSSDMVMGSSNRGIAGVSAVDLIGKGRRELGTLYTRNHLLFPWINPWLGYYFVCCMYSCMYVYICTTTRQALHAFYGEVGMHLRQVQDVLYSVHRAVQEPSVSGQCHREIPGIC</sequence>
<evidence type="ECO:0000256" key="1">
    <source>
        <dbReference type="SAM" id="Phobius"/>
    </source>
</evidence>